<evidence type="ECO:0000256" key="1">
    <source>
        <dbReference type="SAM" id="Phobius"/>
    </source>
</evidence>
<keyword evidence="1" id="KW-1133">Transmembrane helix</keyword>
<proteinExistence type="predicted"/>
<keyword evidence="3" id="KW-1185">Reference proteome</keyword>
<reference evidence="3" key="1">
    <citation type="journal article" date="2024" name="Algal Res.">
        <title>Biochemical, toxicological and genomic investigation of a high-biomass producing Limnothrix strain isolated from Italian shallow drinking water reservoir.</title>
        <authorList>
            <person name="Simonazzi M."/>
            <person name="Shishido T.K."/>
            <person name="Delbaje E."/>
            <person name="Wahlsten M."/>
            <person name="Fewer D.P."/>
            <person name="Sivonen K."/>
            <person name="Pezzolesi L."/>
            <person name="Pistocchi R."/>
        </authorList>
    </citation>
    <scope>NUCLEOTIDE SEQUENCE [LARGE SCALE GENOMIC DNA]</scope>
    <source>
        <strain evidence="3">LRLZ20PSL1</strain>
    </source>
</reference>
<organism evidence="2 3">
    <name type="scientific">Limnothrix redekei LRLZ20PSL1</name>
    <dbReference type="NCBI Taxonomy" id="3112953"/>
    <lineage>
        <taxon>Bacteria</taxon>
        <taxon>Bacillati</taxon>
        <taxon>Cyanobacteriota</taxon>
        <taxon>Cyanophyceae</taxon>
        <taxon>Pseudanabaenales</taxon>
        <taxon>Pseudanabaenaceae</taxon>
        <taxon>Limnothrix</taxon>
    </lineage>
</organism>
<evidence type="ECO:0000313" key="3">
    <source>
        <dbReference type="Proteomes" id="UP001604335"/>
    </source>
</evidence>
<accession>A0ABW7C8Y5</accession>
<sequence>MPISPNPLLAHPSQPTLRSLPQTYGVIGLSAGGWAGLLLWLGLRPVVWLGGSIAALIMLGWWALEVRRLPVPKASEDLLDSAGLNHQLLALESLGGQSATAQRLWATVVQEMQSLRVAAADIAQRDSSLVPDLYEAIVTGLGLAEQAMKATAAIETVQTAAYRERARSQQQEAIGRLKAACMAMTELRDSLVLGAIATQEGQSSLPARLSLIVEDNRAALQRQSPS</sequence>
<feature type="transmembrane region" description="Helical" evidence="1">
    <location>
        <begin position="21"/>
        <end position="40"/>
    </location>
</feature>
<name>A0ABW7C8Y5_9CYAN</name>
<dbReference type="RefSeq" id="WP_393010583.1">
    <property type="nucleotide sequence ID" value="NZ_JAZAQF010000014.1"/>
</dbReference>
<feature type="transmembrane region" description="Helical" evidence="1">
    <location>
        <begin position="46"/>
        <end position="64"/>
    </location>
</feature>
<keyword evidence="1" id="KW-0472">Membrane</keyword>
<dbReference type="EMBL" id="JAZAQF010000014">
    <property type="protein sequence ID" value="MFG3816579.1"/>
    <property type="molecule type" value="Genomic_DNA"/>
</dbReference>
<dbReference type="Proteomes" id="UP001604335">
    <property type="component" value="Unassembled WGS sequence"/>
</dbReference>
<keyword evidence="1" id="KW-0812">Transmembrane</keyword>
<evidence type="ECO:0008006" key="4">
    <source>
        <dbReference type="Google" id="ProtNLM"/>
    </source>
</evidence>
<comment type="caution">
    <text evidence="2">The sequence shown here is derived from an EMBL/GenBank/DDBJ whole genome shotgun (WGS) entry which is preliminary data.</text>
</comment>
<gene>
    <name evidence="2" type="ORF">VPK24_02935</name>
</gene>
<evidence type="ECO:0000313" key="2">
    <source>
        <dbReference type="EMBL" id="MFG3816579.1"/>
    </source>
</evidence>
<protein>
    <recommendedName>
        <fullName evidence="4">5-bromo-4-chloroindolyl phosphate hydrolysis protein</fullName>
    </recommendedName>
</protein>